<dbReference type="GeneID" id="96297475"/>
<dbReference type="Proteomes" id="UP000199111">
    <property type="component" value="Unassembled WGS sequence"/>
</dbReference>
<proteinExistence type="predicted"/>
<dbReference type="Pfam" id="PF20508">
    <property type="entry name" value="DUF6734"/>
    <property type="match status" value="1"/>
</dbReference>
<reference evidence="3" key="1">
    <citation type="submission" date="2016-10" db="EMBL/GenBank/DDBJ databases">
        <authorList>
            <person name="Varghese N."/>
            <person name="Submissions S."/>
        </authorList>
    </citation>
    <scope>NUCLEOTIDE SEQUENCE [LARGE SCALE GENOMIC DNA]</scope>
    <source>
        <strain evidence="3">CGMCC 4.2126</strain>
    </source>
</reference>
<evidence type="ECO:0000259" key="1">
    <source>
        <dbReference type="Pfam" id="PF20508"/>
    </source>
</evidence>
<evidence type="ECO:0000313" key="3">
    <source>
        <dbReference type="Proteomes" id="UP000199111"/>
    </source>
</evidence>
<evidence type="ECO:0000313" key="2">
    <source>
        <dbReference type="EMBL" id="SFI69972.1"/>
    </source>
</evidence>
<dbReference type="InterPro" id="IPR046621">
    <property type="entry name" value="DUF6734"/>
</dbReference>
<gene>
    <name evidence="2" type="ORF">SAMN05216275_104301</name>
</gene>
<dbReference type="AlphaFoldDB" id="A0A1I3KBV4"/>
<dbReference type="RefSeq" id="WP_093886411.1">
    <property type="nucleotide sequence ID" value="NZ_FOQY01000004.1"/>
</dbReference>
<name>A0A1I3KBV4_9ACTN</name>
<feature type="domain" description="DUF6734" evidence="1">
    <location>
        <begin position="41"/>
        <end position="127"/>
    </location>
</feature>
<organism evidence="2 3">
    <name type="scientific">Streptosporangium canum</name>
    <dbReference type="NCBI Taxonomy" id="324952"/>
    <lineage>
        <taxon>Bacteria</taxon>
        <taxon>Bacillati</taxon>
        <taxon>Actinomycetota</taxon>
        <taxon>Actinomycetes</taxon>
        <taxon>Streptosporangiales</taxon>
        <taxon>Streptosporangiaceae</taxon>
        <taxon>Streptosporangium</taxon>
    </lineage>
</organism>
<protein>
    <recommendedName>
        <fullName evidence="1">DUF6734 domain-containing protein</fullName>
    </recommendedName>
</protein>
<sequence>MSLTVPALHVNWTGPHRAGLRRHRDRVLENGPYGMPVEEILTCVHSAHAWRAFHGGVELVTDELGASYAAAQGLDALYDRIDTALDALDALDVDPLFYFAAGKSYAARLRAAPFAVVDTDLYLRRPVDGLERGGFVFAHWESVGNAVYPPVPEVPNQAGLDLSRWTFDTPAANMAVSVFLDDRHRAEYAEASMAFMTGNAGPSDTAPIVRQTFAEQRIAPAVARSLGVDLRPVTERFWIVETEEWDGPSYADRFHHTWNQKRLLRQFPELRPAYWRYLLEDLLWRFPGTGDLLLSVPALKECADLVRAVRRDLAAHGPSLIERSTP</sequence>
<dbReference type="EMBL" id="FOQY01000004">
    <property type="protein sequence ID" value="SFI69972.1"/>
    <property type="molecule type" value="Genomic_DNA"/>
</dbReference>
<keyword evidence="3" id="KW-1185">Reference proteome</keyword>
<accession>A0A1I3KBV4</accession>